<protein>
    <submittedName>
        <fullName evidence="1">Uncharacterized protein</fullName>
    </submittedName>
</protein>
<evidence type="ECO:0000313" key="2">
    <source>
        <dbReference type="Proteomes" id="UP001152523"/>
    </source>
</evidence>
<keyword evidence="2" id="KW-1185">Reference proteome</keyword>
<evidence type="ECO:0000313" key="1">
    <source>
        <dbReference type="EMBL" id="CAH9126985.1"/>
    </source>
</evidence>
<dbReference type="EMBL" id="CAMAPF010000945">
    <property type="protein sequence ID" value="CAH9126985.1"/>
    <property type="molecule type" value="Genomic_DNA"/>
</dbReference>
<reference evidence="1" key="1">
    <citation type="submission" date="2022-07" db="EMBL/GenBank/DDBJ databases">
        <authorList>
            <person name="Macas J."/>
            <person name="Novak P."/>
            <person name="Neumann P."/>
        </authorList>
    </citation>
    <scope>NUCLEOTIDE SEQUENCE</scope>
</reference>
<dbReference type="Proteomes" id="UP001152523">
    <property type="component" value="Unassembled WGS sequence"/>
</dbReference>
<name>A0AAV0EUS5_9ASTE</name>
<accession>A0AAV0EUS5</accession>
<organism evidence="1 2">
    <name type="scientific">Cuscuta epithymum</name>
    <dbReference type="NCBI Taxonomy" id="186058"/>
    <lineage>
        <taxon>Eukaryota</taxon>
        <taxon>Viridiplantae</taxon>
        <taxon>Streptophyta</taxon>
        <taxon>Embryophyta</taxon>
        <taxon>Tracheophyta</taxon>
        <taxon>Spermatophyta</taxon>
        <taxon>Magnoliopsida</taxon>
        <taxon>eudicotyledons</taxon>
        <taxon>Gunneridae</taxon>
        <taxon>Pentapetalae</taxon>
        <taxon>asterids</taxon>
        <taxon>lamiids</taxon>
        <taxon>Solanales</taxon>
        <taxon>Convolvulaceae</taxon>
        <taxon>Cuscuteae</taxon>
        <taxon>Cuscuta</taxon>
        <taxon>Cuscuta subgen. Cuscuta</taxon>
    </lineage>
</organism>
<proteinExistence type="predicted"/>
<sequence>MLKNTHAHLANTSNESPVVDLDLCDPTLYNKFLEFMKTQSANPASAHVAMAVLQHDHSSNDSPVLDYYYCSRRTITKKIHKSKIITYSSPRLLQVFLLPPPACSFGVKMNMMDIHAPLEVAYQE</sequence>
<gene>
    <name evidence="1" type="ORF">CEPIT_LOCUS27960</name>
</gene>
<dbReference type="AlphaFoldDB" id="A0AAV0EUS5"/>
<comment type="caution">
    <text evidence="1">The sequence shown here is derived from an EMBL/GenBank/DDBJ whole genome shotgun (WGS) entry which is preliminary data.</text>
</comment>